<protein>
    <submittedName>
        <fullName evidence="9">Biopolymer transporter ExbD</fullName>
    </submittedName>
</protein>
<sequence length="136" mass="15308">MRSWGESKRARARIEIIPMIDVMMFLLIFFVLISINVIPTLGVRTQLPRSSQVQQLTAPARITITIAKDGELRLDGRIVALDEIPQRLREKQGEDTNKPSILVNGDEAVRLQRLLDVMDVVKASGFDSLSIAARRK</sequence>
<dbReference type="GO" id="GO:0005886">
    <property type="term" value="C:plasma membrane"/>
    <property type="evidence" value="ECO:0007669"/>
    <property type="project" value="UniProtKB-SubCell"/>
</dbReference>
<evidence type="ECO:0000313" key="10">
    <source>
        <dbReference type="Proteomes" id="UP000197535"/>
    </source>
</evidence>
<evidence type="ECO:0000256" key="7">
    <source>
        <dbReference type="RuleBase" id="RU003879"/>
    </source>
</evidence>
<keyword evidence="7" id="KW-0653">Protein transport</keyword>
<dbReference type="EMBL" id="LSTO01000002">
    <property type="protein sequence ID" value="OWW18756.1"/>
    <property type="molecule type" value="Genomic_DNA"/>
</dbReference>
<comment type="similarity">
    <text evidence="2 7">Belongs to the ExbD/TolR family.</text>
</comment>
<proteinExistence type="inferred from homology"/>
<comment type="caution">
    <text evidence="9">The sequence shown here is derived from an EMBL/GenBank/DDBJ whole genome shotgun (WGS) entry which is preliminary data.</text>
</comment>
<name>A0A254T7X9_9BURK</name>
<organism evidence="9 10">
    <name type="scientific">Noviherbaspirillum denitrificans</name>
    <dbReference type="NCBI Taxonomy" id="1968433"/>
    <lineage>
        <taxon>Bacteria</taxon>
        <taxon>Pseudomonadati</taxon>
        <taxon>Pseudomonadota</taxon>
        <taxon>Betaproteobacteria</taxon>
        <taxon>Burkholderiales</taxon>
        <taxon>Oxalobacteraceae</taxon>
        <taxon>Noviherbaspirillum</taxon>
    </lineage>
</organism>
<evidence type="ECO:0000256" key="4">
    <source>
        <dbReference type="ARBA" id="ARBA00022692"/>
    </source>
</evidence>
<accession>A0A254T7X9</accession>
<evidence type="ECO:0000256" key="1">
    <source>
        <dbReference type="ARBA" id="ARBA00004162"/>
    </source>
</evidence>
<gene>
    <name evidence="9" type="ORF">AYR66_04115</name>
</gene>
<dbReference type="Proteomes" id="UP000197535">
    <property type="component" value="Unassembled WGS sequence"/>
</dbReference>
<dbReference type="Pfam" id="PF02472">
    <property type="entry name" value="ExbD"/>
    <property type="match status" value="1"/>
</dbReference>
<evidence type="ECO:0000256" key="5">
    <source>
        <dbReference type="ARBA" id="ARBA00022989"/>
    </source>
</evidence>
<dbReference type="Gene3D" id="3.30.420.270">
    <property type="match status" value="1"/>
</dbReference>
<evidence type="ECO:0000256" key="8">
    <source>
        <dbReference type="SAM" id="Phobius"/>
    </source>
</evidence>
<keyword evidence="6 8" id="KW-0472">Membrane</keyword>
<dbReference type="InterPro" id="IPR003400">
    <property type="entry name" value="ExbD"/>
</dbReference>
<dbReference type="PANTHER" id="PTHR30558">
    <property type="entry name" value="EXBD MEMBRANE COMPONENT OF PMF-DRIVEN MACROMOLECULE IMPORT SYSTEM"/>
    <property type="match status" value="1"/>
</dbReference>
<keyword evidence="7" id="KW-0813">Transport</keyword>
<evidence type="ECO:0000313" key="9">
    <source>
        <dbReference type="EMBL" id="OWW18756.1"/>
    </source>
</evidence>
<dbReference type="GO" id="GO:0015031">
    <property type="term" value="P:protein transport"/>
    <property type="evidence" value="ECO:0007669"/>
    <property type="project" value="UniProtKB-KW"/>
</dbReference>
<dbReference type="GO" id="GO:0022857">
    <property type="term" value="F:transmembrane transporter activity"/>
    <property type="evidence" value="ECO:0007669"/>
    <property type="project" value="InterPro"/>
</dbReference>
<evidence type="ECO:0000256" key="2">
    <source>
        <dbReference type="ARBA" id="ARBA00005811"/>
    </source>
</evidence>
<keyword evidence="4 7" id="KW-0812">Transmembrane</keyword>
<keyword evidence="3" id="KW-1003">Cell membrane</keyword>
<dbReference type="AlphaFoldDB" id="A0A254T7X9"/>
<reference evidence="9 10" key="1">
    <citation type="submission" date="2016-02" db="EMBL/GenBank/DDBJ databases">
        <authorList>
            <person name="Wen L."/>
            <person name="He K."/>
            <person name="Yang H."/>
        </authorList>
    </citation>
    <scope>NUCLEOTIDE SEQUENCE [LARGE SCALE GENOMIC DNA]</scope>
    <source>
        <strain evidence="9 10">TSA40</strain>
    </source>
</reference>
<keyword evidence="5 8" id="KW-1133">Transmembrane helix</keyword>
<evidence type="ECO:0000256" key="3">
    <source>
        <dbReference type="ARBA" id="ARBA00022475"/>
    </source>
</evidence>
<dbReference type="OrthoDB" id="9793581at2"/>
<keyword evidence="10" id="KW-1185">Reference proteome</keyword>
<feature type="transmembrane region" description="Helical" evidence="8">
    <location>
        <begin position="20"/>
        <end position="42"/>
    </location>
</feature>
<dbReference type="PANTHER" id="PTHR30558:SF3">
    <property type="entry name" value="BIOPOLYMER TRANSPORT PROTEIN EXBD-RELATED"/>
    <property type="match status" value="1"/>
</dbReference>
<comment type="subcellular location">
    <subcellularLocation>
        <location evidence="1">Cell membrane</location>
        <topology evidence="1">Single-pass membrane protein</topology>
    </subcellularLocation>
    <subcellularLocation>
        <location evidence="7">Cell membrane</location>
        <topology evidence="7">Single-pass type II membrane protein</topology>
    </subcellularLocation>
</comment>
<evidence type="ECO:0000256" key="6">
    <source>
        <dbReference type="ARBA" id="ARBA00023136"/>
    </source>
</evidence>